<name>A0A9R0VSF6_TRITD</name>
<dbReference type="EMBL" id="LT934115">
    <property type="protein sequence ID" value="VAH69324.1"/>
    <property type="molecule type" value="Genomic_DNA"/>
</dbReference>
<feature type="signal peptide" evidence="1">
    <location>
        <begin position="1"/>
        <end position="23"/>
    </location>
</feature>
<dbReference type="OMA" id="SSATWMK"/>
<accession>A0A9R0VSF6</accession>
<gene>
    <name evidence="2" type="ORF">TRITD_3Av1G269420</name>
</gene>
<dbReference type="Proteomes" id="UP000324705">
    <property type="component" value="Chromosome 3A"/>
</dbReference>
<sequence length="135" mass="14232">MDTKACISLVILALLLAGPDTRAAALARIDAAAAVMPTSSATWMKLEDGVAPELLGSTAVDLEGHRRVLASTSITASSLNPNKAACTRTCPARGRPYTGRACLRSHVIFAYPLLEPEPEAAIPQETDVVYIRDDG</sequence>
<evidence type="ECO:0000256" key="1">
    <source>
        <dbReference type="SAM" id="SignalP"/>
    </source>
</evidence>
<feature type="chain" id="PRO_5040132469" evidence="1">
    <location>
        <begin position="24"/>
        <end position="135"/>
    </location>
</feature>
<dbReference type="PANTHER" id="PTHR34998:SF10">
    <property type="match status" value="1"/>
</dbReference>
<evidence type="ECO:0000313" key="3">
    <source>
        <dbReference type="Proteomes" id="UP000324705"/>
    </source>
</evidence>
<evidence type="ECO:0000313" key="2">
    <source>
        <dbReference type="EMBL" id="VAH69324.1"/>
    </source>
</evidence>
<protein>
    <submittedName>
        <fullName evidence="2">Uncharacterized protein</fullName>
    </submittedName>
</protein>
<dbReference type="Gramene" id="TRITD3Av1G269420.1">
    <property type="protein sequence ID" value="TRITD3Av1G269420.1"/>
    <property type="gene ID" value="TRITD3Av1G269420"/>
</dbReference>
<dbReference type="AlphaFoldDB" id="A0A9R0VSF6"/>
<organism evidence="2 3">
    <name type="scientific">Triticum turgidum subsp. durum</name>
    <name type="common">Durum wheat</name>
    <name type="synonym">Triticum durum</name>
    <dbReference type="NCBI Taxonomy" id="4567"/>
    <lineage>
        <taxon>Eukaryota</taxon>
        <taxon>Viridiplantae</taxon>
        <taxon>Streptophyta</taxon>
        <taxon>Embryophyta</taxon>
        <taxon>Tracheophyta</taxon>
        <taxon>Spermatophyta</taxon>
        <taxon>Magnoliopsida</taxon>
        <taxon>Liliopsida</taxon>
        <taxon>Poales</taxon>
        <taxon>Poaceae</taxon>
        <taxon>BOP clade</taxon>
        <taxon>Pooideae</taxon>
        <taxon>Triticodae</taxon>
        <taxon>Triticeae</taxon>
        <taxon>Triticinae</taxon>
        <taxon>Triticum</taxon>
    </lineage>
</organism>
<dbReference type="PANTHER" id="PTHR34998">
    <property type="entry name" value="OS04G0357400 PROTEIN-RELATED"/>
    <property type="match status" value="1"/>
</dbReference>
<proteinExistence type="predicted"/>
<keyword evidence="3" id="KW-1185">Reference proteome</keyword>
<reference evidence="2 3" key="1">
    <citation type="submission" date="2017-09" db="EMBL/GenBank/DDBJ databases">
        <authorList>
            <consortium name="International Durum Wheat Genome Sequencing Consortium (IDWGSC)"/>
            <person name="Milanesi L."/>
        </authorList>
    </citation>
    <scope>NUCLEOTIDE SEQUENCE [LARGE SCALE GENOMIC DNA]</scope>
    <source>
        <strain evidence="3">cv. Svevo</strain>
    </source>
</reference>
<keyword evidence="1" id="KW-0732">Signal</keyword>